<proteinExistence type="predicted"/>
<dbReference type="SUPFAM" id="SSF47676">
    <property type="entry name" value="Conserved domain common to transcription factors TFIIS, elongin A, CRSP70"/>
    <property type="match status" value="1"/>
</dbReference>
<keyword evidence="3" id="KW-0238">DNA-binding</keyword>
<dbReference type="AlphaFoldDB" id="A0A8S0RJ58"/>
<dbReference type="Gramene" id="OE9A056686T3">
    <property type="protein sequence ID" value="OE9A056686C3"/>
    <property type="gene ID" value="OE9A056686"/>
</dbReference>
<feature type="domain" description="TFIIS N-terminal" evidence="2">
    <location>
        <begin position="179"/>
        <end position="230"/>
    </location>
</feature>
<reference evidence="3 4" key="1">
    <citation type="submission" date="2019-12" db="EMBL/GenBank/DDBJ databases">
        <authorList>
            <person name="Alioto T."/>
            <person name="Alioto T."/>
            <person name="Gomez Garrido J."/>
        </authorList>
    </citation>
    <scope>NUCLEOTIDE SEQUENCE [LARGE SCALE GENOMIC DNA]</scope>
</reference>
<comment type="caution">
    <text evidence="3">The sequence shown here is derived from an EMBL/GenBank/DDBJ whole genome shotgun (WGS) entry which is preliminary data.</text>
</comment>
<dbReference type="InterPro" id="IPR035441">
    <property type="entry name" value="TFIIS/LEDGF_dom_sf"/>
</dbReference>
<organism evidence="3 4">
    <name type="scientific">Olea europaea subsp. europaea</name>
    <dbReference type="NCBI Taxonomy" id="158383"/>
    <lineage>
        <taxon>Eukaryota</taxon>
        <taxon>Viridiplantae</taxon>
        <taxon>Streptophyta</taxon>
        <taxon>Embryophyta</taxon>
        <taxon>Tracheophyta</taxon>
        <taxon>Spermatophyta</taxon>
        <taxon>Magnoliopsida</taxon>
        <taxon>eudicotyledons</taxon>
        <taxon>Gunneridae</taxon>
        <taxon>Pentapetalae</taxon>
        <taxon>asterids</taxon>
        <taxon>lamiids</taxon>
        <taxon>Lamiales</taxon>
        <taxon>Oleaceae</taxon>
        <taxon>Oleeae</taxon>
        <taxon>Olea</taxon>
    </lineage>
</organism>
<evidence type="ECO:0000313" key="4">
    <source>
        <dbReference type="Proteomes" id="UP000594638"/>
    </source>
</evidence>
<keyword evidence="3" id="KW-0371">Homeobox</keyword>
<dbReference type="Gene3D" id="1.20.930.10">
    <property type="entry name" value="Conserved domain common to transcription factors TFIIS, elongin A, CRSP70"/>
    <property type="match status" value="1"/>
</dbReference>
<dbReference type="InterPro" id="IPR017923">
    <property type="entry name" value="TFIIS_N"/>
</dbReference>
<evidence type="ECO:0000313" key="3">
    <source>
        <dbReference type="EMBL" id="CAA2979786.1"/>
    </source>
</evidence>
<dbReference type="Proteomes" id="UP000594638">
    <property type="component" value="Unassembled WGS sequence"/>
</dbReference>
<sequence>MLLLKFMRDLQKGEGRRELQCVSQEQRMKFFKEIEQNCLISSITTYPDLLDMQKQLFKSQIQQLKFMVKTHRELTGVNPLSPDMVAGLLSINTDIDEGPSWDEVQPDLEELDKHFIDEKIALMKKEESFSGQVKLMDSILQIENPSVLSWLLIKGGMMILATWLSQAVIEEQTSVLNIILKVLHILPLQTAFLVQKTIIYKIVTKLQFYWTQGLDISESAKTLITKWSNMSAKSQDSKNGKSQSVMLSETQDLREVQMVENPDQNTTVKIPKDPHQEYIVLSDSDDEAPQQEGRDQVPDFIPEHLIKYWNFVADPSNWRDLKNRSSKSTRLIQEASGECSSSKNMAGEGSGVK</sequence>
<accession>A0A8S0RJ58</accession>
<dbReference type="OrthoDB" id="1920276at2759"/>
<feature type="region of interest" description="Disordered" evidence="1">
    <location>
        <begin position="329"/>
        <end position="353"/>
    </location>
</feature>
<name>A0A8S0RJ58_OLEEU</name>
<dbReference type="GO" id="GO:0003677">
    <property type="term" value="F:DNA binding"/>
    <property type="evidence" value="ECO:0007669"/>
    <property type="project" value="UniProtKB-KW"/>
</dbReference>
<gene>
    <name evidence="3" type="ORF">OLEA9_A056686</name>
</gene>
<dbReference type="EMBL" id="CACTIH010003634">
    <property type="protein sequence ID" value="CAA2979786.1"/>
    <property type="molecule type" value="Genomic_DNA"/>
</dbReference>
<protein>
    <submittedName>
        <fullName evidence="3">Homeobox LUMINIDEPENDENS</fullName>
    </submittedName>
</protein>
<evidence type="ECO:0000259" key="2">
    <source>
        <dbReference type="Pfam" id="PF08711"/>
    </source>
</evidence>
<dbReference type="Pfam" id="PF08711">
    <property type="entry name" value="Med26"/>
    <property type="match status" value="1"/>
</dbReference>
<evidence type="ECO:0000256" key="1">
    <source>
        <dbReference type="SAM" id="MobiDB-lite"/>
    </source>
</evidence>
<keyword evidence="4" id="KW-1185">Reference proteome</keyword>